<evidence type="ECO:0000313" key="1">
    <source>
        <dbReference type="EMBL" id="GIM16215.1"/>
    </source>
</evidence>
<accession>A0A8J4GVR4</accession>
<name>A0A8J4GVR4_9CHLO</name>
<protein>
    <submittedName>
        <fullName evidence="1">Uncharacterized protein</fullName>
    </submittedName>
</protein>
<evidence type="ECO:0000313" key="2">
    <source>
        <dbReference type="Proteomes" id="UP000722791"/>
    </source>
</evidence>
<comment type="caution">
    <text evidence="1">The sequence shown here is derived from an EMBL/GenBank/DDBJ whole genome shotgun (WGS) entry which is preliminary data.</text>
</comment>
<reference evidence="1" key="1">
    <citation type="journal article" date="2021" name="Proc. Natl. Acad. Sci. U.S.A.">
        <title>Three genomes in the algal genus Volvox reveal the fate of a haploid sex-determining region after a transition to homothallism.</title>
        <authorList>
            <person name="Yamamoto K."/>
            <person name="Hamaji T."/>
            <person name="Kawai-Toyooka H."/>
            <person name="Matsuzaki R."/>
            <person name="Takahashi F."/>
            <person name="Nishimura Y."/>
            <person name="Kawachi M."/>
            <person name="Noguchi H."/>
            <person name="Minakuchi Y."/>
            <person name="Umen J.G."/>
            <person name="Toyoda A."/>
            <person name="Nozaki H."/>
        </authorList>
    </citation>
    <scope>NUCLEOTIDE SEQUENCE</scope>
    <source>
        <strain evidence="1">NIES-3785</strain>
    </source>
</reference>
<proteinExistence type="predicted"/>
<dbReference type="EMBL" id="BNCQ01000075">
    <property type="protein sequence ID" value="GIM16215.1"/>
    <property type="molecule type" value="Genomic_DNA"/>
</dbReference>
<organism evidence="1 2">
    <name type="scientific">Volvox reticuliferus</name>
    <dbReference type="NCBI Taxonomy" id="1737510"/>
    <lineage>
        <taxon>Eukaryota</taxon>
        <taxon>Viridiplantae</taxon>
        <taxon>Chlorophyta</taxon>
        <taxon>core chlorophytes</taxon>
        <taxon>Chlorophyceae</taxon>
        <taxon>CS clade</taxon>
        <taxon>Chlamydomonadales</taxon>
        <taxon>Volvocaceae</taxon>
        <taxon>Volvox</taxon>
    </lineage>
</organism>
<sequence>MFCPVVGRVGTTDMPAPTTYANPSRNNRLNGIHHRLTMHPFDTSIPCHGVAPFPSLPTPFHAKNIALFAVEDAAGPSGPLDTYSHQDNEAVAAITHSAQIEFGETD</sequence>
<dbReference type="Proteomes" id="UP000722791">
    <property type="component" value="Unassembled WGS sequence"/>
</dbReference>
<dbReference type="AlphaFoldDB" id="A0A8J4GVR4"/>
<gene>
    <name evidence="1" type="ORF">Vretimale_18882</name>
</gene>